<keyword evidence="2" id="KW-1185">Reference proteome</keyword>
<dbReference type="HOGENOM" id="CLU_2726218_0_0_1"/>
<dbReference type="Gramene" id="OB03G34410.1">
    <property type="protein sequence ID" value="OB03G34410.1"/>
    <property type="gene ID" value="OB03G34410"/>
</dbReference>
<reference evidence="1" key="2">
    <citation type="submission" date="2013-04" db="UniProtKB">
        <authorList>
            <consortium name="EnsemblPlants"/>
        </authorList>
    </citation>
    <scope>IDENTIFICATION</scope>
</reference>
<name>J3LQW5_ORYBR</name>
<proteinExistence type="predicted"/>
<sequence length="72" mass="8212">MTVHEHDAPLGPPARPLQHHLLQRPQIFSGELRRHALTKNQIPFLTIPANKRNENCNIMTCNPDSCYCKGLQ</sequence>
<accession>J3LQW5</accession>
<evidence type="ECO:0000313" key="2">
    <source>
        <dbReference type="Proteomes" id="UP000006038"/>
    </source>
</evidence>
<dbReference type="Proteomes" id="UP000006038">
    <property type="component" value="Chromosome 3"/>
</dbReference>
<dbReference type="AlphaFoldDB" id="J3LQW5"/>
<protein>
    <submittedName>
        <fullName evidence="1">Uncharacterized protein</fullName>
    </submittedName>
</protein>
<reference evidence="1" key="1">
    <citation type="journal article" date="2013" name="Nat. Commun.">
        <title>Whole-genome sequencing of Oryza brachyantha reveals mechanisms underlying Oryza genome evolution.</title>
        <authorList>
            <person name="Chen J."/>
            <person name="Huang Q."/>
            <person name="Gao D."/>
            <person name="Wang J."/>
            <person name="Lang Y."/>
            <person name="Liu T."/>
            <person name="Li B."/>
            <person name="Bai Z."/>
            <person name="Luis Goicoechea J."/>
            <person name="Liang C."/>
            <person name="Chen C."/>
            <person name="Zhang W."/>
            <person name="Sun S."/>
            <person name="Liao Y."/>
            <person name="Zhang X."/>
            <person name="Yang L."/>
            <person name="Song C."/>
            <person name="Wang M."/>
            <person name="Shi J."/>
            <person name="Liu G."/>
            <person name="Liu J."/>
            <person name="Zhou H."/>
            <person name="Zhou W."/>
            <person name="Yu Q."/>
            <person name="An N."/>
            <person name="Chen Y."/>
            <person name="Cai Q."/>
            <person name="Wang B."/>
            <person name="Liu B."/>
            <person name="Min J."/>
            <person name="Huang Y."/>
            <person name="Wu H."/>
            <person name="Li Z."/>
            <person name="Zhang Y."/>
            <person name="Yin Y."/>
            <person name="Song W."/>
            <person name="Jiang J."/>
            <person name="Jackson S.A."/>
            <person name="Wing R.A."/>
            <person name="Wang J."/>
            <person name="Chen M."/>
        </authorList>
    </citation>
    <scope>NUCLEOTIDE SEQUENCE [LARGE SCALE GENOMIC DNA]</scope>
    <source>
        <strain evidence="1">cv. IRGC 101232</strain>
    </source>
</reference>
<dbReference type="EnsemblPlants" id="OB03G34410.1">
    <property type="protein sequence ID" value="OB03G34410.1"/>
    <property type="gene ID" value="OB03G34410"/>
</dbReference>
<organism evidence="1">
    <name type="scientific">Oryza brachyantha</name>
    <name type="common">malo sina</name>
    <dbReference type="NCBI Taxonomy" id="4533"/>
    <lineage>
        <taxon>Eukaryota</taxon>
        <taxon>Viridiplantae</taxon>
        <taxon>Streptophyta</taxon>
        <taxon>Embryophyta</taxon>
        <taxon>Tracheophyta</taxon>
        <taxon>Spermatophyta</taxon>
        <taxon>Magnoliopsida</taxon>
        <taxon>Liliopsida</taxon>
        <taxon>Poales</taxon>
        <taxon>Poaceae</taxon>
        <taxon>BOP clade</taxon>
        <taxon>Oryzoideae</taxon>
        <taxon>Oryzeae</taxon>
        <taxon>Oryzinae</taxon>
        <taxon>Oryza</taxon>
    </lineage>
</organism>
<evidence type="ECO:0000313" key="1">
    <source>
        <dbReference type="EnsemblPlants" id="OB03G34410.1"/>
    </source>
</evidence>